<name>I7GDZ9_MYCS2</name>
<keyword evidence="3" id="KW-1003">Cell membrane</keyword>
<proteinExistence type="inferred from homology"/>
<evidence type="ECO:0000256" key="2">
    <source>
        <dbReference type="ARBA" id="ARBA00007531"/>
    </source>
</evidence>
<reference evidence="9 10" key="1">
    <citation type="journal article" date="2007" name="Genome Biol.">
        <title>Interrupted coding sequences in Mycobacterium smegmatis: authentic mutations or sequencing errors?</title>
        <authorList>
            <person name="Deshayes C."/>
            <person name="Perrodou E."/>
            <person name="Gallien S."/>
            <person name="Euphrasie D."/>
            <person name="Schaeffer C."/>
            <person name="Van-Dorsselaer A."/>
            <person name="Poch O."/>
            <person name="Lecompte O."/>
            <person name="Reyrat J.M."/>
        </authorList>
    </citation>
    <scope>NUCLEOTIDE SEQUENCE [LARGE SCALE GENOMIC DNA]</scope>
    <source>
        <strain evidence="10">ATCC 700084 / mc(2)155</strain>
    </source>
</reference>
<dbReference type="AlphaFoldDB" id="I7GDZ9"/>
<dbReference type="Proteomes" id="UP000006158">
    <property type="component" value="Chromosome"/>
</dbReference>
<evidence type="ECO:0000256" key="7">
    <source>
        <dbReference type="SAM" id="MobiDB-lite"/>
    </source>
</evidence>
<gene>
    <name evidence="9" type="ordered locus">MSMEI_4603</name>
</gene>
<organism evidence="9 10">
    <name type="scientific">Mycolicibacterium smegmatis (strain ATCC 700084 / mc(2)155)</name>
    <name type="common">Mycobacterium smegmatis</name>
    <dbReference type="NCBI Taxonomy" id="246196"/>
    <lineage>
        <taxon>Bacteria</taxon>
        <taxon>Bacillati</taxon>
        <taxon>Actinomycetota</taxon>
        <taxon>Actinomycetes</taxon>
        <taxon>Mycobacteriales</taxon>
        <taxon>Mycobacteriaceae</taxon>
        <taxon>Mycolicibacterium</taxon>
    </lineage>
</organism>
<evidence type="ECO:0000256" key="6">
    <source>
        <dbReference type="ARBA" id="ARBA00023136"/>
    </source>
</evidence>
<evidence type="ECO:0000256" key="5">
    <source>
        <dbReference type="ARBA" id="ARBA00022989"/>
    </source>
</evidence>
<dbReference type="EMBL" id="CP001663">
    <property type="protein sequence ID" value="AFP41054.1"/>
    <property type="molecule type" value="Genomic_DNA"/>
</dbReference>
<keyword evidence="5 8" id="KW-1133">Transmembrane helix</keyword>
<evidence type="ECO:0000256" key="8">
    <source>
        <dbReference type="SAM" id="Phobius"/>
    </source>
</evidence>
<feature type="compositionally biased region" description="Low complexity" evidence="7">
    <location>
        <begin position="87"/>
        <end position="97"/>
    </location>
</feature>
<dbReference type="Gene3D" id="2.60.40.2880">
    <property type="entry name" value="MmpS1-5, C-terminal soluble domain"/>
    <property type="match status" value="1"/>
</dbReference>
<protein>
    <submittedName>
        <fullName evidence="9">Conserved proline rich membrane protein</fullName>
    </submittedName>
</protein>
<sequence>MATLDSVSAHCAVAQVPCSHEVGMTDSPRRDGNEPTQQFGSGYPVEYPDPAYANQTPYGGGYPAAPNPVSNPPANPQPTQQMPAYPPYGYDPYASGQYGSGQYGGFPPAGPPPEPEPEDREPRMWLWVLAALAVLVVVGLVIALVIANGSRQETVVAPPVSPQPSFSEPTTTAPSPSRTPRPVPVPPRTSAPTSPTTPGATETVVYEVAGEGRAINITYLDTGGMLQTEFNVLLPWSKQVELPEPAKETASVSVLNFGPEVSCTVTVDGVQTQHRTGSGLTICVGTMR</sequence>
<feature type="region of interest" description="Disordered" evidence="7">
    <location>
        <begin position="15"/>
        <end position="120"/>
    </location>
</feature>
<feature type="compositionally biased region" description="Pro residues" evidence="7">
    <location>
        <begin position="177"/>
        <end position="189"/>
    </location>
</feature>
<feature type="transmembrane region" description="Helical" evidence="8">
    <location>
        <begin position="124"/>
        <end position="147"/>
    </location>
</feature>
<feature type="compositionally biased region" description="Pro residues" evidence="7">
    <location>
        <begin position="65"/>
        <end position="76"/>
    </location>
</feature>
<dbReference type="GO" id="GO:0005886">
    <property type="term" value="C:plasma membrane"/>
    <property type="evidence" value="ECO:0007669"/>
    <property type="project" value="UniProtKB-SubCell"/>
</dbReference>
<evidence type="ECO:0000313" key="9">
    <source>
        <dbReference type="EMBL" id="AFP41054.1"/>
    </source>
</evidence>
<accession>I7GDZ9</accession>
<evidence type="ECO:0000256" key="1">
    <source>
        <dbReference type="ARBA" id="ARBA00004236"/>
    </source>
</evidence>
<evidence type="ECO:0000256" key="3">
    <source>
        <dbReference type="ARBA" id="ARBA00022475"/>
    </source>
</evidence>
<dbReference type="KEGG" id="msg:MSMEI_4603"/>
<dbReference type="PATRIC" id="fig|246196.56.peg.4704"/>
<dbReference type="InterPro" id="IPR008693">
    <property type="entry name" value="MmpS"/>
</dbReference>
<comment type="subcellular location">
    <subcellularLocation>
        <location evidence="1">Cell membrane</location>
    </subcellularLocation>
</comment>
<keyword evidence="4 8" id="KW-0812">Transmembrane</keyword>
<keyword evidence="6 8" id="KW-0472">Membrane</keyword>
<reference evidence="9 10" key="2">
    <citation type="journal article" date="2009" name="Genome Res.">
        <title>Ortho-proteogenomics: multiple proteomes investigation through orthology and a new MS-based protocol.</title>
        <authorList>
            <person name="Gallien S."/>
            <person name="Perrodou E."/>
            <person name="Carapito C."/>
            <person name="Deshayes C."/>
            <person name="Reyrat J.M."/>
            <person name="Van Dorsselaer A."/>
            <person name="Poch O."/>
            <person name="Schaeffer C."/>
            <person name="Lecompte O."/>
        </authorList>
    </citation>
    <scope>NUCLEOTIDE SEQUENCE [LARGE SCALE GENOMIC DNA]</scope>
    <source>
        <strain evidence="10">ATCC 700084 / mc(2)155</strain>
    </source>
</reference>
<comment type="similarity">
    <text evidence="2">Belongs to the MmpS family.</text>
</comment>
<dbReference type="Pfam" id="PF05423">
    <property type="entry name" value="Mycobact_memb"/>
    <property type="match status" value="1"/>
</dbReference>
<feature type="region of interest" description="Disordered" evidence="7">
    <location>
        <begin position="152"/>
        <end position="201"/>
    </location>
</feature>
<dbReference type="InterPro" id="IPR038468">
    <property type="entry name" value="MmpS_C"/>
</dbReference>
<feature type="compositionally biased region" description="Low complexity" evidence="7">
    <location>
        <begin position="190"/>
        <end position="201"/>
    </location>
</feature>
<evidence type="ECO:0000256" key="4">
    <source>
        <dbReference type="ARBA" id="ARBA00022692"/>
    </source>
</evidence>
<evidence type="ECO:0000313" key="10">
    <source>
        <dbReference type="Proteomes" id="UP000006158"/>
    </source>
</evidence>
<feature type="compositionally biased region" description="Low complexity" evidence="7">
    <location>
        <begin position="164"/>
        <end position="176"/>
    </location>
</feature>